<dbReference type="InterPro" id="IPR005123">
    <property type="entry name" value="Oxoglu/Fe-dep_dioxygenase_dom"/>
</dbReference>
<evidence type="ECO:0000259" key="2">
    <source>
        <dbReference type="PROSITE" id="PS51471"/>
    </source>
</evidence>
<name>A0AAD6CNU1_9EURO</name>
<dbReference type="Proteomes" id="UP001220324">
    <property type="component" value="Unassembled WGS sequence"/>
</dbReference>
<sequence length="506" mass="56680">MPKRKSTTEPSGSNKEAKSFLSKDKFRKVCSQLEKTIVDEKNSSAFVCGGTIPIKDEAAKLKNQIPKPSNPVTIFWESKDGSHAKKLVLPLKDPNDDSLRQLVADCEPASFGKGQEDVMDPEYRKAGKLEPSQFATSFHFMDFGLQEIIENILAPPLDLEKKVASRRIETELYKLNVYSGPSGLFQKHVDTPRSKTQIGSLVVCLPSAFKGGNLIVRHNGKEIDFDWEHQSADVIQWAALYSDCEHEIKTITEGERITLTYNLYIAEPLEADAPISLIDAKRLALYEELKSILQNPGFMPKGGVLGIFCSHAYPHTASNVETLLPRGLKGADKTVYAALRSLGIKVDVLPVVIDDEDSYTYEVDEEDEEFVGSVGAITEEYKKEKAEKKAKKEAEKREAEKSPERSAEYLEYKHLGRRVHVGAKLQPHIVADSNKLEEEGGLLATIKTSWPRSEYSRPITWIANPQHQELAMSYMAYGNEYSQQTVYSYAAIMAVIPPYTERQISN</sequence>
<protein>
    <recommendedName>
        <fullName evidence="2">Fe2OG dioxygenase domain-containing protein</fullName>
    </recommendedName>
</protein>
<dbReference type="PANTHER" id="PTHR33099:SF14">
    <property type="entry name" value="PROLYL 4-HYDROXYLASE ALPHA SUBUNIT FE(2+) 2OG DIOXYGENASE DOMAIN-CONTAINING PROTEIN"/>
    <property type="match status" value="1"/>
</dbReference>
<gene>
    <name evidence="3" type="ORF">N7494_008602</name>
</gene>
<feature type="region of interest" description="Disordered" evidence="1">
    <location>
        <begin position="382"/>
        <end position="405"/>
    </location>
</feature>
<comment type="caution">
    <text evidence="3">The sequence shown here is derived from an EMBL/GenBank/DDBJ whole genome shotgun (WGS) entry which is preliminary data.</text>
</comment>
<feature type="domain" description="Fe2OG dioxygenase" evidence="2">
    <location>
        <begin position="167"/>
        <end position="265"/>
    </location>
</feature>
<dbReference type="PANTHER" id="PTHR33099">
    <property type="entry name" value="FE2OG DIOXYGENASE DOMAIN-CONTAINING PROTEIN"/>
    <property type="match status" value="1"/>
</dbReference>
<evidence type="ECO:0000313" key="3">
    <source>
        <dbReference type="EMBL" id="KAJ5532050.1"/>
    </source>
</evidence>
<organism evidence="3 4">
    <name type="scientific">Penicillium frequentans</name>
    <dbReference type="NCBI Taxonomy" id="3151616"/>
    <lineage>
        <taxon>Eukaryota</taxon>
        <taxon>Fungi</taxon>
        <taxon>Dikarya</taxon>
        <taxon>Ascomycota</taxon>
        <taxon>Pezizomycotina</taxon>
        <taxon>Eurotiomycetes</taxon>
        <taxon>Eurotiomycetidae</taxon>
        <taxon>Eurotiales</taxon>
        <taxon>Aspergillaceae</taxon>
        <taxon>Penicillium</taxon>
    </lineage>
</organism>
<evidence type="ECO:0000256" key="1">
    <source>
        <dbReference type="SAM" id="MobiDB-lite"/>
    </source>
</evidence>
<dbReference type="EMBL" id="JAQIZZ010000007">
    <property type="protein sequence ID" value="KAJ5532050.1"/>
    <property type="molecule type" value="Genomic_DNA"/>
</dbReference>
<reference evidence="3 4" key="1">
    <citation type="journal article" date="2023" name="IMA Fungus">
        <title>Comparative genomic study of the Penicillium genus elucidates a diverse pangenome and 15 lateral gene transfer events.</title>
        <authorList>
            <person name="Petersen C."/>
            <person name="Sorensen T."/>
            <person name="Nielsen M.R."/>
            <person name="Sondergaard T.E."/>
            <person name="Sorensen J.L."/>
            <person name="Fitzpatrick D.A."/>
            <person name="Frisvad J.C."/>
            <person name="Nielsen K.L."/>
        </authorList>
    </citation>
    <scope>NUCLEOTIDE SEQUENCE [LARGE SCALE GENOMIC DNA]</scope>
    <source>
        <strain evidence="3 4">IBT 35679</strain>
    </source>
</reference>
<dbReference type="AlphaFoldDB" id="A0AAD6CNU1"/>
<accession>A0AAD6CNU1</accession>
<evidence type="ECO:0000313" key="4">
    <source>
        <dbReference type="Proteomes" id="UP001220324"/>
    </source>
</evidence>
<keyword evidence="4" id="KW-1185">Reference proteome</keyword>
<dbReference type="Gene3D" id="2.60.120.620">
    <property type="entry name" value="q2cbj1_9rhob like domain"/>
    <property type="match status" value="1"/>
</dbReference>
<proteinExistence type="predicted"/>
<feature type="region of interest" description="Disordered" evidence="1">
    <location>
        <begin position="1"/>
        <end position="20"/>
    </location>
</feature>
<dbReference type="PROSITE" id="PS51471">
    <property type="entry name" value="FE2OG_OXY"/>
    <property type="match status" value="1"/>
</dbReference>